<gene>
    <name evidence="1" type="ORF">Tci_060426</name>
</gene>
<accession>A0A6L2NQ41</accession>
<protein>
    <submittedName>
        <fullName evidence="1">Uncharacterized protein</fullName>
    </submittedName>
</protein>
<proteinExistence type="predicted"/>
<evidence type="ECO:0000313" key="1">
    <source>
        <dbReference type="EMBL" id="GEU88448.1"/>
    </source>
</evidence>
<dbReference type="EMBL" id="BKCJ010009752">
    <property type="protein sequence ID" value="GEU88448.1"/>
    <property type="molecule type" value="Genomic_DNA"/>
</dbReference>
<name>A0A6L2NQ41_TANCI</name>
<organism evidence="1">
    <name type="scientific">Tanacetum cinerariifolium</name>
    <name type="common">Dalmatian daisy</name>
    <name type="synonym">Chrysanthemum cinerariifolium</name>
    <dbReference type="NCBI Taxonomy" id="118510"/>
    <lineage>
        <taxon>Eukaryota</taxon>
        <taxon>Viridiplantae</taxon>
        <taxon>Streptophyta</taxon>
        <taxon>Embryophyta</taxon>
        <taxon>Tracheophyta</taxon>
        <taxon>Spermatophyta</taxon>
        <taxon>Magnoliopsida</taxon>
        <taxon>eudicotyledons</taxon>
        <taxon>Gunneridae</taxon>
        <taxon>Pentapetalae</taxon>
        <taxon>asterids</taxon>
        <taxon>campanulids</taxon>
        <taxon>Asterales</taxon>
        <taxon>Asteraceae</taxon>
        <taxon>Asteroideae</taxon>
        <taxon>Anthemideae</taxon>
        <taxon>Anthemidinae</taxon>
        <taxon>Tanacetum</taxon>
    </lineage>
</organism>
<reference evidence="1" key="1">
    <citation type="journal article" date="2019" name="Sci. Rep.">
        <title>Draft genome of Tanacetum cinerariifolium, the natural source of mosquito coil.</title>
        <authorList>
            <person name="Yamashiro T."/>
            <person name="Shiraishi A."/>
            <person name="Satake H."/>
            <person name="Nakayama K."/>
        </authorList>
    </citation>
    <scope>NUCLEOTIDE SEQUENCE</scope>
</reference>
<dbReference type="AlphaFoldDB" id="A0A6L2NQ41"/>
<sequence length="93" mass="11101">MDKELRESYRTLEKCLFYEGRIVTPSFISEKNMLPFFQGIGLEPFLTLNEPICPRFVVEFYHSLEVKRDEEKRPYIEFKLGQLTFKLTLSELS</sequence>
<comment type="caution">
    <text evidence="1">The sequence shown here is derived from an EMBL/GenBank/DDBJ whole genome shotgun (WGS) entry which is preliminary data.</text>
</comment>